<dbReference type="EMBL" id="JWZX01000904">
    <property type="protein sequence ID" value="KOO35341.1"/>
    <property type="molecule type" value="Genomic_DNA"/>
</dbReference>
<proteinExistence type="predicted"/>
<organism evidence="2 3">
    <name type="scientific">Chrysochromulina tobinii</name>
    <dbReference type="NCBI Taxonomy" id="1460289"/>
    <lineage>
        <taxon>Eukaryota</taxon>
        <taxon>Haptista</taxon>
        <taxon>Haptophyta</taxon>
        <taxon>Prymnesiophyceae</taxon>
        <taxon>Prymnesiales</taxon>
        <taxon>Chrysochromulinaceae</taxon>
        <taxon>Chrysochromulina</taxon>
    </lineage>
</organism>
<dbReference type="PANTHER" id="PTHR43147:SF2">
    <property type="entry name" value="NADP-DEPENDENT OXIDOREDUCTASE DOMAIN-CONTAINING PROTEIN"/>
    <property type="match status" value="1"/>
</dbReference>
<name>A0A0M0K907_9EUKA</name>
<keyword evidence="3" id="KW-1185">Reference proteome</keyword>
<evidence type="ECO:0000313" key="3">
    <source>
        <dbReference type="Proteomes" id="UP000037460"/>
    </source>
</evidence>
<dbReference type="OrthoDB" id="48988at2759"/>
<evidence type="ECO:0000313" key="2">
    <source>
        <dbReference type="EMBL" id="KOO35341.1"/>
    </source>
</evidence>
<dbReference type="InterPro" id="IPR023210">
    <property type="entry name" value="NADP_OxRdtase_dom"/>
</dbReference>
<dbReference type="InterPro" id="IPR011990">
    <property type="entry name" value="TPR-like_helical_dom_sf"/>
</dbReference>
<dbReference type="PANTHER" id="PTHR43147">
    <property type="entry name" value="PROTEIN TAS"/>
    <property type="match status" value="1"/>
</dbReference>
<dbReference type="CDD" id="cd19101">
    <property type="entry name" value="AKR_unchar"/>
    <property type="match status" value="1"/>
</dbReference>
<dbReference type="AlphaFoldDB" id="A0A0M0K907"/>
<evidence type="ECO:0000259" key="1">
    <source>
        <dbReference type="Pfam" id="PF00248"/>
    </source>
</evidence>
<dbReference type="Gene3D" id="1.25.40.10">
    <property type="entry name" value="Tetratricopeptide repeat domain"/>
    <property type="match status" value="1"/>
</dbReference>
<protein>
    <submittedName>
        <fullName evidence="2">Aldo keto reductase</fullName>
    </submittedName>
</protein>
<gene>
    <name evidence="2" type="ORF">Ctob_016057</name>
</gene>
<dbReference type="Proteomes" id="UP000037460">
    <property type="component" value="Unassembled WGS sequence"/>
</dbReference>
<sequence length="798" mass="85730">MASNQNTTPTEAAVVRWLKSQERPADVYLREARAALEAAVEQVLIDRPDNPLVAIGQHLCDYQKQAEFAQRSSSISSRVPTHELEAELAPVQRSSSSSAAQVATSKTPIAGSSTAQIDTLFEHSPKVAALAVDAANALAVGDAEASVELFDAILAIDASLSPLLWQRGLALFYQGSYAAGAAQFLNDVTANGNDVEEVVWHHLCLCQLRAPEFPAHAAAHMRAPSLLACGFDDRPVMHLVQQLYESGATNPAEGARRVLPSLMTDHGSYGRFYAALWLEVVCRDHAAALPLFAAAAEAPTEDFMGRVMRMHARRAQQQAAGSASIPRVPIGSTYRCPRLIVGGWQLSSGHSKHPEGSDLDALRKRCHEHLAAHVAAGLVAFDLGDIYTGVEVIVGRFVGEHVARGRRRASLLLHTKLVPDLDELGTYGMAETRRAVERSCGRLQTSYLDLVQFHWWDLSVRRYVEVAQHLATLRRQGLVRELGLTNLVLEPTREIVQAGVPIATTQVQLSLLDRRVETSGLGAYCVATGIQILPYGALAGGLLSDRWLGQPQPPADPLQHESRSLTKYLLIVDEAGGWGALQALLRALRAIADDATAAVGGEPLAIADVALAWARSRPGVGGVIVGARGIGRIQQMVRAASRTLPAELLARATAAAELHLRPVPGTVYELERVRDGPHGRIMRYNLQQLRGASALVELEDRTRAALEVLEQQRRVAAEAGDADAPKGRTLAARRFVHQVAALRREAAALVAASEAPGAGTAEDVEVATKAKALITALEQARDQAMPEAEAAAAYDSVL</sequence>
<feature type="domain" description="NADP-dependent oxidoreductase" evidence="1">
    <location>
        <begin position="338"/>
        <end position="655"/>
    </location>
</feature>
<dbReference type="SUPFAM" id="SSF51430">
    <property type="entry name" value="NAD(P)-linked oxidoreductase"/>
    <property type="match status" value="1"/>
</dbReference>
<dbReference type="SUPFAM" id="SSF48452">
    <property type="entry name" value="TPR-like"/>
    <property type="match status" value="1"/>
</dbReference>
<dbReference type="Gene3D" id="3.20.20.100">
    <property type="entry name" value="NADP-dependent oxidoreductase domain"/>
    <property type="match status" value="1"/>
</dbReference>
<dbReference type="Pfam" id="PF00248">
    <property type="entry name" value="Aldo_ket_red"/>
    <property type="match status" value="1"/>
</dbReference>
<reference evidence="3" key="1">
    <citation type="journal article" date="2015" name="PLoS Genet.">
        <title>Genome Sequence and Transcriptome Analyses of Chrysochromulina tobin: Metabolic Tools for Enhanced Algal Fitness in the Prominent Order Prymnesiales (Haptophyceae).</title>
        <authorList>
            <person name="Hovde B.T."/>
            <person name="Deodato C.R."/>
            <person name="Hunsperger H.M."/>
            <person name="Ryken S.A."/>
            <person name="Yost W."/>
            <person name="Jha R.K."/>
            <person name="Patterson J."/>
            <person name="Monnat R.J. Jr."/>
            <person name="Barlow S.B."/>
            <person name="Starkenburg S.R."/>
            <person name="Cattolico R.A."/>
        </authorList>
    </citation>
    <scope>NUCLEOTIDE SEQUENCE</scope>
    <source>
        <strain evidence="3">CCMP291</strain>
    </source>
</reference>
<accession>A0A0M0K907</accession>
<dbReference type="InterPro" id="IPR036812">
    <property type="entry name" value="NAD(P)_OxRdtase_dom_sf"/>
</dbReference>
<comment type="caution">
    <text evidence="2">The sequence shown here is derived from an EMBL/GenBank/DDBJ whole genome shotgun (WGS) entry which is preliminary data.</text>
</comment>